<dbReference type="Pfam" id="PF00480">
    <property type="entry name" value="ROK"/>
    <property type="match status" value="1"/>
</dbReference>
<dbReference type="Gene3D" id="3.30.420.40">
    <property type="match status" value="2"/>
</dbReference>
<name>A0A841GUF3_9BACT</name>
<dbReference type="SUPFAM" id="SSF46785">
    <property type="entry name" value="Winged helix' DNA-binding domain"/>
    <property type="match status" value="1"/>
</dbReference>
<reference evidence="2 3" key="1">
    <citation type="submission" date="2020-08" db="EMBL/GenBank/DDBJ databases">
        <title>Genomic Encyclopedia of Type Strains, Phase IV (KMG-IV): sequencing the most valuable type-strain genomes for metagenomic binning, comparative biology and taxonomic classification.</title>
        <authorList>
            <person name="Goeker M."/>
        </authorList>
    </citation>
    <scope>NUCLEOTIDE SEQUENCE [LARGE SCALE GENOMIC DNA]</scope>
    <source>
        <strain evidence="2 3">DSM 13481</strain>
    </source>
</reference>
<dbReference type="EMBL" id="JACHEX010000005">
    <property type="protein sequence ID" value="MBB6063170.1"/>
    <property type="molecule type" value="Genomic_DNA"/>
</dbReference>
<evidence type="ECO:0000313" key="2">
    <source>
        <dbReference type="EMBL" id="MBB6063170.1"/>
    </source>
</evidence>
<dbReference type="Proteomes" id="UP000555828">
    <property type="component" value="Unassembled WGS sequence"/>
</dbReference>
<keyword evidence="3" id="KW-1185">Reference proteome</keyword>
<organism evidence="2 3">
    <name type="scientific">Thermosipho japonicus</name>
    <dbReference type="NCBI Taxonomy" id="90323"/>
    <lineage>
        <taxon>Bacteria</taxon>
        <taxon>Thermotogati</taxon>
        <taxon>Thermotogota</taxon>
        <taxon>Thermotogae</taxon>
        <taxon>Thermotogales</taxon>
        <taxon>Fervidobacteriaceae</taxon>
        <taxon>Thermosipho</taxon>
    </lineage>
</organism>
<dbReference type="AlphaFoldDB" id="A0A841GUF3"/>
<dbReference type="PANTHER" id="PTHR18964">
    <property type="entry name" value="ROK (REPRESSOR, ORF, KINASE) FAMILY"/>
    <property type="match status" value="1"/>
</dbReference>
<evidence type="ECO:0000313" key="3">
    <source>
        <dbReference type="Proteomes" id="UP000555828"/>
    </source>
</evidence>
<keyword evidence="2" id="KW-0418">Kinase</keyword>
<dbReference type="InterPro" id="IPR000600">
    <property type="entry name" value="ROK"/>
</dbReference>
<dbReference type="PANTHER" id="PTHR18964:SF149">
    <property type="entry name" value="BIFUNCTIONAL UDP-N-ACETYLGLUCOSAMINE 2-EPIMERASE_N-ACETYLMANNOSAMINE KINASE"/>
    <property type="match status" value="1"/>
</dbReference>
<sequence length="371" mass="42545">MEISTSQKILNELLINDKVSRSELEKKLNITPSTLSYTIKKIKNLIEIYKEPSFGQGRPKQYLSLNKDYWISLGVKIGRDYVNITKLNGHFEILERYTFKLSKKNIGNENLSKFLNDAFEKISEKENIKAVGMAFSGEVVGQKVNSKILKLENFSPEKIIKIHFKNSVHSILNDVEAIATEEYIKYNGEDILVINYGTGIGACYYGNGELKNKKNRKIIEIGHFFAGGHEKCYCGSTGCLETLASDYAVLKKYKYSDLKIIDFIENEENFENDLNEVRTLYKTFKKKAENIYEDTFNYLTIFISTIFKILEPKKVILTGEGVTPWFSQMLQKKLINSNKIPIPIIFRGLENNIELGASINALQKYIITKIE</sequence>
<dbReference type="GO" id="GO:0016301">
    <property type="term" value="F:kinase activity"/>
    <property type="evidence" value="ECO:0007669"/>
    <property type="project" value="UniProtKB-KW"/>
</dbReference>
<protein>
    <submittedName>
        <fullName evidence="2">Putative NBD/HSP70 family sugar kinase</fullName>
    </submittedName>
</protein>
<comment type="similarity">
    <text evidence="1">Belongs to the ROK (NagC/XylR) family.</text>
</comment>
<dbReference type="RefSeq" id="WP_184619772.1">
    <property type="nucleotide sequence ID" value="NZ_JACHEX010000005.1"/>
</dbReference>
<dbReference type="SUPFAM" id="SSF53067">
    <property type="entry name" value="Actin-like ATPase domain"/>
    <property type="match status" value="1"/>
</dbReference>
<dbReference type="InterPro" id="IPR043129">
    <property type="entry name" value="ATPase_NBD"/>
</dbReference>
<dbReference type="Gene3D" id="1.10.10.10">
    <property type="entry name" value="Winged helix-like DNA-binding domain superfamily/Winged helix DNA-binding domain"/>
    <property type="match status" value="1"/>
</dbReference>
<dbReference type="InterPro" id="IPR036390">
    <property type="entry name" value="WH_DNA-bd_sf"/>
</dbReference>
<proteinExistence type="inferred from homology"/>
<evidence type="ECO:0000256" key="1">
    <source>
        <dbReference type="ARBA" id="ARBA00006479"/>
    </source>
</evidence>
<dbReference type="InterPro" id="IPR036388">
    <property type="entry name" value="WH-like_DNA-bd_sf"/>
</dbReference>
<accession>A0A841GUF3</accession>
<keyword evidence="2" id="KW-0808">Transferase</keyword>
<gene>
    <name evidence="2" type="ORF">HNP65_001634</name>
</gene>
<comment type="caution">
    <text evidence="2">The sequence shown here is derived from an EMBL/GenBank/DDBJ whole genome shotgun (WGS) entry which is preliminary data.</text>
</comment>